<evidence type="ECO:0000256" key="1">
    <source>
        <dbReference type="ARBA" id="ARBA00001961"/>
    </source>
</evidence>
<dbReference type="InterPro" id="IPR005123">
    <property type="entry name" value="Oxoglu/Fe-dep_dioxygenase_dom"/>
</dbReference>
<dbReference type="OrthoDB" id="5292137at2"/>
<dbReference type="KEGG" id="bmx:BMS_0874"/>
<proteinExistence type="predicted"/>
<dbReference type="AlphaFoldDB" id="E1WX64"/>
<dbReference type="SMART" id="SM00702">
    <property type="entry name" value="P4Hc"/>
    <property type="match status" value="1"/>
</dbReference>
<dbReference type="SUPFAM" id="SSF51197">
    <property type="entry name" value="Clavaminate synthase-like"/>
    <property type="match status" value="1"/>
</dbReference>
<dbReference type="Pfam" id="PF13640">
    <property type="entry name" value="2OG-FeII_Oxy_3"/>
    <property type="match status" value="1"/>
</dbReference>
<dbReference type="InterPro" id="IPR051559">
    <property type="entry name" value="HIF_prolyl_hydroxylases"/>
</dbReference>
<comment type="cofactor">
    <cofactor evidence="1">
        <name>L-ascorbate</name>
        <dbReference type="ChEBI" id="CHEBI:38290"/>
    </cofactor>
</comment>
<dbReference type="PATRIC" id="fig|862908.3.peg.832"/>
<keyword evidence="3" id="KW-0847">Vitamin C</keyword>
<dbReference type="EMBL" id="FQ312005">
    <property type="protein sequence ID" value="CBW25765.1"/>
    <property type="molecule type" value="Genomic_DNA"/>
</dbReference>
<accession>E1WX64</accession>
<dbReference type="InterPro" id="IPR044862">
    <property type="entry name" value="Pro_4_hyd_alph_FE2OG_OXY"/>
</dbReference>
<evidence type="ECO:0000256" key="6">
    <source>
        <dbReference type="ARBA" id="ARBA00023004"/>
    </source>
</evidence>
<protein>
    <submittedName>
        <fullName evidence="8">Oxygenase</fullName>
    </submittedName>
</protein>
<dbReference type="Proteomes" id="UP000008963">
    <property type="component" value="Chromosome"/>
</dbReference>
<evidence type="ECO:0000256" key="5">
    <source>
        <dbReference type="ARBA" id="ARBA00023002"/>
    </source>
</evidence>
<dbReference type="STRING" id="862908.BMS_0874"/>
<dbReference type="GO" id="GO:0031543">
    <property type="term" value="F:peptidyl-proline dioxygenase activity"/>
    <property type="evidence" value="ECO:0007669"/>
    <property type="project" value="TreeGrafter"/>
</dbReference>
<evidence type="ECO:0000256" key="2">
    <source>
        <dbReference type="ARBA" id="ARBA00022723"/>
    </source>
</evidence>
<dbReference type="GO" id="GO:0031418">
    <property type="term" value="F:L-ascorbic acid binding"/>
    <property type="evidence" value="ECO:0007669"/>
    <property type="project" value="UniProtKB-KW"/>
</dbReference>
<sequence length="202" mass="23889">MLSEICLELENKGWSIVDHFLTDSECHQLMEHLLVKENEDSFRSAGVSRHLNKQVNSSIRDSKIFWINNFEENSALQCYKAKVSDLMIELNQYFFLSMKRFESQFAIYERGGFYKKHVDQHPETRHRQVSCVLYLEDCKEGGELVIYNKSNRLEVDKCVTPRRGRMVVFFSSGIFHEVLRACEKRFSLTSWLRDDEQLPFTI</sequence>
<organism evidence="8 9">
    <name type="scientific">Halobacteriovorax marinus (strain ATCC BAA-682 / DSM 15412 / SJ)</name>
    <name type="common">Bacteriovorax marinus</name>
    <dbReference type="NCBI Taxonomy" id="862908"/>
    <lineage>
        <taxon>Bacteria</taxon>
        <taxon>Pseudomonadati</taxon>
        <taxon>Bdellovibrionota</taxon>
        <taxon>Bacteriovoracia</taxon>
        <taxon>Bacteriovoracales</taxon>
        <taxon>Halobacteriovoraceae</taxon>
        <taxon>Halobacteriovorax</taxon>
    </lineage>
</organism>
<keyword evidence="5" id="KW-0560">Oxidoreductase</keyword>
<dbReference type="PANTHER" id="PTHR12907">
    <property type="entry name" value="EGL NINE HOMOLOG-RELATED"/>
    <property type="match status" value="1"/>
</dbReference>
<keyword evidence="4" id="KW-0223">Dioxygenase</keyword>
<keyword evidence="9" id="KW-1185">Reference proteome</keyword>
<dbReference type="GO" id="GO:0071456">
    <property type="term" value="P:cellular response to hypoxia"/>
    <property type="evidence" value="ECO:0007669"/>
    <property type="project" value="TreeGrafter"/>
</dbReference>
<dbReference type="HOGENOM" id="CLU_022206_1_0_7"/>
<dbReference type="GO" id="GO:0008198">
    <property type="term" value="F:ferrous iron binding"/>
    <property type="evidence" value="ECO:0007669"/>
    <property type="project" value="TreeGrafter"/>
</dbReference>
<dbReference type="PROSITE" id="PS51471">
    <property type="entry name" value="FE2OG_OXY"/>
    <property type="match status" value="1"/>
</dbReference>
<name>E1WX64_HALMS</name>
<evidence type="ECO:0000256" key="3">
    <source>
        <dbReference type="ARBA" id="ARBA00022896"/>
    </source>
</evidence>
<evidence type="ECO:0000256" key="4">
    <source>
        <dbReference type="ARBA" id="ARBA00022964"/>
    </source>
</evidence>
<reference evidence="9" key="1">
    <citation type="journal article" date="2013" name="ISME J.">
        <title>A small predatory core genome in the divergent marine Bacteriovorax marinus SJ and the terrestrial Bdellovibrio bacteriovorus.</title>
        <authorList>
            <person name="Crossman L.C."/>
            <person name="Chen H."/>
            <person name="Cerdeno-Tarraga A.M."/>
            <person name="Brooks K."/>
            <person name="Quail M.A."/>
            <person name="Pineiro S.A."/>
            <person name="Hobley L."/>
            <person name="Sockett R.E."/>
            <person name="Bentley S.D."/>
            <person name="Parkhill J."/>
            <person name="Williams H.N."/>
            <person name="Stine O.C."/>
        </authorList>
    </citation>
    <scope>NUCLEOTIDE SEQUENCE [LARGE SCALE GENOMIC DNA]</scope>
    <source>
        <strain evidence="9">ATCC BAA-682 / DSM 15412 / SJ</strain>
    </source>
</reference>
<dbReference type="PANTHER" id="PTHR12907:SF26">
    <property type="entry name" value="HIF PROLYL HYDROXYLASE, ISOFORM C"/>
    <property type="match status" value="1"/>
</dbReference>
<evidence type="ECO:0000259" key="7">
    <source>
        <dbReference type="PROSITE" id="PS51471"/>
    </source>
</evidence>
<dbReference type="RefSeq" id="WP_014243550.1">
    <property type="nucleotide sequence ID" value="NC_016620.1"/>
</dbReference>
<dbReference type="InterPro" id="IPR006620">
    <property type="entry name" value="Pro_4_hyd_alph"/>
</dbReference>
<keyword evidence="2" id="KW-0479">Metal-binding</keyword>
<dbReference type="eggNOG" id="COG3751">
    <property type="taxonomic scope" value="Bacteria"/>
</dbReference>
<gene>
    <name evidence="8" type="ordered locus">BMS_0874</name>
</gene>
<feature type="domain" description="Fe2OG dioxygenase" evidence="7">
    <location>
        <begin position="94"/>
        <end position="194"/>
    </location>
</feature>
<evidence type="ECO:0000313" key="9">
    <source>
        <dbReference type="Proteomes" id="UP000008963"/>
    </source>
</evidence>
<keyword evidence="6" id="KW-0408">Iron</keyword>
<dbReference type="Gene3D" id="2.60.120.620">
    <property type="entry name" value="q2cbj1_9rhob like domain"/>
    <property type="match status" value="1"/>
</dbReference>
<evidence type="ECO:0000313" key="8">
    <source>
        <dbReference type="EMBL" id="CBW25765.1"/>
    </source>
</evidence>